<dbReference type="GeneID" id="118290146"/>
<accession>A0A8D2ZP76</accession>
<dbReference type="PANTHER" id="PTHR24127:SF1">
    <property type="entry name" value="ANKYRIN REPEAT AND EF-HAND DOMAIN-CONTAINING PROTEIN 1"/>
    <property type="match status" value="1"/>
</dbReference>
<dbReference type="InterPro" id="IPR052801">
    <property type="entry name" value="Ankyrin-EF-hand"/>
</dbReference>
<dbReference type="InterPro" id="IPR002048">
    <property type="entry name" value="EF_hand_dom"/>
</dbReference>
<name>A0A8D2ZP76_SCOMX</name>
<proteinExistence type="predicted"/>
<dbReference type="GeneTree" id="ENSGT00940000156852"/>
<dbReference type="GO" id="GO:0005509">
    <property type="term" value="F:calcium ion binding"/>
    <property type="evidence" value="ECO:0007669"/>
    <property type="project" value="InterPro"/>
</dbReference>
<feature type="compositionally biased region" description="Basic and acidic residues" evidence="2">
    <location>
        <begin position="1"/>
        <end position="12"/>
    </location>
</feature>
<feature type="repeat" description="ANK" evidence="1">
    <location>
        <begin position="70"/>
        <end position="102"/>
    </location>
</feature>
<dbReference type="PROSITE" id="PS50088">
    <property type="entry name" value="ANK_REPEAT"/>
    <property type="match status" value="7"/>
</dbReference>
<evidence type="ECO:0000256" key="1">
    <source>
        <dbReference type="PROSITE-ProRule" id="PRU00023"/>
    </source>
</evidence>
<dbReference type="AlphaFoldDB" id="A0A8D2ZP76"/>
<feature type="repeat" description="ANK" evidence="1">
    <location>
        <begin position="207"/>
        <end position="239"/>
    </location>
</feature>
<feature type="compositionally biased region" description="Basic and acidic residues" evidence="2">
    <location>
        <begin position="669"/>
        <end position="679"/>
    </location>
</feature>
<dbReference type="PROSITE" id="PS50297">
    <property type="entry name" value="ANK_REP_REGION"/>
    <property type="match status" value="7"/>
</dbReference>
<protein>
    <submittedName>
        <fullName evidence="4">Ankyrin repeat and EF-hand domain containing 1a</fullName>
    </submittedName>
</protein>
<gene>
    <name evidence="4" type="primary">ankef1a</name>
</gene>
<dbReference type="RefSeq" id="XP_035473484.1">
    <property type="nucleotide sequence ID" value="XM_035617591.2"/>
</dbReference>
<evidence type="ECO:0000313" key="4">
    <source>
        <dbReference type="Ensembl" id="ENSSMAP00000005385.2"/>
    </source>
</evidence>
<dbReference type="PRINTS" id="PR01415">
    <property type="entry name" value="ANKYRIN"/>
</dbReference>
<evidence type="ECO:0000256" key="2">
    <source>
        <dbReference type="SAM" id="MobiDB-lite"/>
    </source>
</evidence>
<feature type="repeat" description="ANK" evidence="1">
    <location>
        <begin position="610"/>
        <end position="642"/>
    </location>
</feature>
<dbReference type="CTD" id="566413"/>
<organism evidence="4 5">
    <name type="scientific">Scophthalmus maximus</name>
    <name type="common">Turbot</name>
    <name type="synonym">Psetta maxima</name>
    <dbReference type="NCBI Taxonomy" id="52904"/>
    <lineage>
        <taxon>Eukaryota</taxon>
        <taxon>Metazoa</taxon>
        <taxon>Chordata</taxon>
        <taxon>Craniata</taxon>
        <taxon>Vertebrata</taxon>
        <taxon>Euteleostomi</taxon>
        <taxon>Actinopterygii</taxon>
        <taxon>Neopterygii</taxon>
        <taxon>Teleostei</taxon>
        <taxon>Neoteleostei</taxon>
        <taxon>Acanthomorphata</taxon>
        <taxon>Carangaria</taxon>
        <taxon>Pleuronectiformes</taxon>
        <taxon>Pleuronectoidei</taxon>
        <taxon>Scophthalmidae</taxon>
        <taxon>Scophthalmus</taxon>
    </lineage>
</organism>
<dbReference type="KEGG" id="smau:118290146"/>
<keyword evidence="1" id="KW-0040">ANK repeat</keyword>
<reference evidence="4" key="2">
    <citation type="submission" date="2025-08" db="UniProtKB">
        <authorList>
            <consortium name="Ensembl"/>
        </authorList>
    </citation>
    <scope>IDENTIFICATION</scope>
</reference>
<feature type="repeat" description="ANK" evidence="1">
    <location>
        <begin position="544"/>
        <end position="576"/>
    </location>
</feature>
<feature type="repeat" description="ANK" evidence="1">
    <location>
        <begin position="580"/>
        <end position="609"/>
    </location>
</feature>
<dbReference type="InterPro" id="IPR002110">
    <property type="entry name" value="Ankyrin_rpt"/>
</dbReference>
<dbReference type="SUPFAM" id="SSF48403">
    <property type="entry name" value="Ankyrin repeat"/>
    <property type="match status" value="2"/>
</dbReference>
<evidence type="ECO:0000259" key="3">
    <source>
        <dbReference type="PROSITE" id="PS50222"/>
    </source>
</evidence>
<reference evidence="4" key="1">
    <citation type="submission" date="2023-05" db="EMBL/GenBank/DDBJ databases">
        <title>High-quality long-read genome of Scophthalmus maximus.</title>
        <authorList>
            <person name="Lien S."/>
            <person name="Martinez P."/>
        </authorList>
    </citation>
    <scope>NUCLEOTIDE SEQUENCE [LARGE SCALE GENOMIC DNA]</scope>
</reference>
<sequence>MADSKDEVRDQLQLDPRSGPAMRGREAEGRLQVLQIYRLLQCVHEGDRVQIEKLVNLGVENLINLTKPEDGAGVLHMAVSDNRHDLVSYLLSRGADPNIQDKKGRTPVMLAAELGNEAILVLLAENNADLRLQDAQGKGVLFYLIYPTKCHTRCLQLALECRAEVNNVSAQGTHVFQIMCERAHDCTHLCLIMLNAGTDPNATNQETGITALMEAAKAGSLQLVRAILKEGGDPNALDRKRFSAVHYAAIGGVFEVIKVLSAYSANMDAINMDDCTPLHYAAAIGNVNFCKFLAQRGCNPKYKNLEGFLPRQIAKDAGHKAAAKELRKSEKQHGKGKSADFGHMSVPWALALHDWSDEYQTELRKAFGSESETVTTEVFISVLEYLKAPADVDKLAKVILAHDREKLGCININEFIKGVKYIKKPYLLSAYLPKIKKEKGGKGKKKGKFVLPMPICTLTPDLMPRRQDGGPPHLMIETYNNCTDIRRFDRDHPPEHPIMNDTGWYIEKPEKVFANVNYLVKSGDLESLDLAFSQGVSVDVRDRFYKTPLMAASSGGNYEVAQYLLSRGADVNECDQFFWTPLHHAAHAGQVELVELLLEAGAAIDAPTLSGGTPLMRAIQSSQLPCVDFLIKAGANVNAENKKEQHCLDIAIAFADPRVLESVQIKMDSQPKPRGETSKGKGGKTQKPKSAKEKGFAAGGVVHAESSTATAGRTSQRDSKSVILLNTSITTGKTNKTDITFAPKSVWGKPPTTSQLMSKIERRKRLLLSPEVDFDDFVMPFGQNLHPEDDAAGAQGNHRLDRKISSTAPLSRDCPTRWRLRE</sequence>
<feature type="repeat" description="ANK" evidence="1">
    <location>
        <begin position="103"/>
        <end position="135"/>
    </location>
</feature>
<dbReference type="Gene3D" id="1.25.40.20">
    <property type="entry name" value="Ankyrin repeat-containing domain"/>
    <property type="match status" value="3"/>
</dbReference>
<dbReference type="OrthoDB" id="539213at2759"/>
<dbReference type="PROSITE" id="PS50222">
    <property type="entry name" value="EF_HAND_2"/>
    <property type="match status" value="1"/>
</dbReference>
<dbReference type="InterPro" id="IPR036770">
    <property type="entry name" value="Ankyrin_rpt-contain_sf"/>
</dbReference>
<dbReference type="SMART" id="SM00248">
    <property type="entry name" value="ANK"/>
    <property type="match status" value="9"/>
</dbReference>
<dbReference type="RefSeq" id="XP_035473485.1">
    <property type="nucleotide sequence ID" value="XM_035617592.2"/>
</dbReference>
<dbReference type="Pfam" id="PF12796">
    <property type="entry name" value="Ank_2"/>
    <property type="match status" value="3"/>
</dbReference>
<feature type="region of interest" description="Disordered" evidence="2">
    <location>
        <begin position="792"/>
        <end position="822"/>
    </location>
</feature>
<evidence type="ECO:0000313" key="5">
    <source>
        <dbReference type="Proteomes" id="UP000694558"/>
    </source>
</evidence>
<dbReference type="PANTHER" id="PTHR24127">
    <property type="entry name" value="ANKYRIN REPEAT AND EF-HAND DOMAIN-CONTAINING PROTEIN 1"/>
    <property type="match status" value="1"/>
</dbReference>
<feature type="repeat" description="ANK" evidence="1">
    <location>
        <begin position="273"/>
        <end position="305"/>
    </location>
</feature>
<dbReference type="Pfam" id="PF00023">
    <property type="entry name" value="Ank"/>
    <property type="match status" value="1"/>
</dbReference>
<feature type="domain" description="EF-hand" evidence="3">
    <location>
        <begin position="390"/>
        <end position="425"/>
    </location>
</feature>
<feature type="region of interest" description="Disordered" evidence="2">
    <location>
        <begin position="664"/>
        <end position="718"/>
    </location>
</feature>
<feature type="compositionally biased region" description="Polar residues" evidence="2">
    <location>
        <begin position="705"/>
        <end position="714"/>
    </location>
</feature>
<feature type="region of interest" description="Disordered" evidence="2">
    <location>
        <begin position="1"/>
        <end position="26"/>
    </location>
</feature>
<dbReference type="Ensembl" id="ENSSMAT00000005460.2">
    <property type="protein sequence ID" value="ENSSMAP00000005385.2"/>
    <property type="gene ID" value="ENSSMAG00000003325.2"/>
</dbReference>
<dbReference type="Proteomes" id="UP000694558">
    <property type="component" value="Chromosome 20"/>
</dbReference>